<proteinExistence type="inferred from homology"/>
<organism evidence="7 8">
    <name type="scientific">Cephalotus follicularis</name>
    <name type="common">Albany pitcher plant</name>
    <dbReference type="NCBI Taxonomy" id="3775"/>
    <lineage>
        <taxon>Eukaryota</taxon>
        <taxon>Viridiplantae</taxon>
        <taxon>Streptophyta</taxon>
        <taxon>Embryophyta</taxon>
        <taxon>Tracheophyta</taxon>
        <taxon>Spermatophyta</taxon>
        <taxon>Magnoliopsida</taxon>
        <taxon>eudicotyledons</taxon>
        <taxon>Gunneridae</taxon>
        <taxon>Pentapetalae</taxon>
        <taxon>rosids</taxon>
        <taxon>fabids</taxon>
        <taxon>Oxalidales</taxon>
        <taxon>Cephalotaceae</taxon>
        <taxon>Cephalotus</taxon>
    </lineage>
</organism>
<reference evidence="8" key="1">
    <citation type="submission" date="2016-04" db="EMBL/GenBank/DDBJ databases">
        <title>Cephalotus genome sequencing.</title>
        <authorList>
            <person name="Fukushima K."/>
            <person name="Hasebe M."/>
            <person name="Fang X."/>
        </authorList>
    </citation>
    <scope>NUCLEOTIDE SEQUENCE [LARGE SCALE GENOMIC DNA]</scope>
    <source>
        <strain evidence="8">cv. St1</strain>
    </source>
</reference>
<accession>A0A1Q3BNF5</accession>
<dbReference type="GO" id="GO:0016757">
    <property type="term" value="F:glycosyltransferase activity"/>
    <property type="evidence" value="ECO:0007669"/>
    <property type="project" value="UniProtKB-KW"/>
</dbReference>
<evidence type="ECO:0000256" key="4">
    <source>
        <dbReference type="ARBA" id="ARBA00022968"/>
    </source>
</evidence>
<keyword evidence="3" id="KW-0328">Glycosyltransferase</keyword>
<keyword evidence="4" id="KW-0812">Transmembrane</keyword>
<comment type="similarity">
    <text evidence="2">Belongs to the glycosyltransferase 47 family.</text>
</comment>
<gene>
    <name evidence="7" type="ORF">CFOL_v3_13047</name>
</gene>
<feature type="domain" description="Exostosin GT47" evidence="6">
    <location>
        <begin position="2"/>
        <end position="268"/>
    </location>
</feature>
<evidence type="ECO:0000256" key="3">
    <source>
        <dbReference type="ARBA" id="ARBA00022676"/>
    </source>
</evidence>
<evidence type="ECO:0000313" key="7">
    <source>
        <dbReference type="EMBL" id="GAV69546.1"/>
    </source>
</evidence>
<dbReference type="PANTHER" id="PTHR11062">
    <property type="entry name" value="EXOSTOSIN HEPARAN SULFATE GLYCOSYLTRANSFERASE -RELATED"/>
    <property type="match status" value="1"/>
</dbReference>
<keyword evidence="3" id="KW-0808">Transferase</keyword>
<dbReference type="AlphaFoldDB" id="A0A1Q3BNF5"/>
<evidence type="ECO:0000259" key="6">
    <source>
        <dbReference type="Pfam" id="PF03016"/>
    </source>
</evidence>
<dbReference type="InterPro" id="IPR040911">
    <property type="entry name" value="Exostosin_GT47"/>
</dbReference>
<protein>
    <submittedName>
        <fullName evidence="7">Exostosin domain-containing protein</fullName>
    </submittedName>
</protein>
<dbReference type="GO" id="GO:0000139">
    <property type="term" value="C:Golgi membrane"/>
    <property type="evidence" value="ECO:0007669"/>
    <property type="project" value="UniProtKB-SubCell"/>
</dbReference>
<dbReference type="InterPro" id="IPR004263">
    <property type="entry name" value="Exostosin"/>
</dbReference>
<dbReference type="Proteomes" id="UP000187406">
    <property type="component" value="Unassembled WGS sequence"/>
</dbReference>
<evidence type="ECO:0000256" key="5">
    <source>
        <dbReference type="ARBA" id="ARBA00023034"/>
    </source>
</evidence>
<evidence type="ECO:0000256" key="1">
    <source>
        <dbReference type="ARBA" id="ARBA00004323"/>
    </source>
</evidence>
<keyword evidence="8" id="KW-1185">Reference proteome</keyword>
<dbReference type="Pfam" id="PF03016">
    <property type="entry name" value="Exostosin_GT47"/>
    <property type="match status" value="1"/>
</dbReference>
<evidence type="ECO:0000256" key="2">
    <source>
        <dbReference type="ARBA" id="ARBA00010271"/>
    </source>
</evidence>
<dbReference type="EMBL" id="BDDD01000733">
    <property type="protein sequence ID" value="GAV69546.1"/>
    <property type="molecule type" value="Genomic_DNA"/>
</dbReference>
<comment type="subcellular location">
    <subcellularLocation>
        <location evidence="1">Golgi apparatus membrane</location>
        <topology evidence="1">Single-pass type II membrane protein</topology>
    </subcellularLocation>
</comment>
<keyword evidence="4" id="KW-0735">Signal-anchor</keyword>
<keyword evidence="5" id="KW-0333">Golgi apparatus</keyword>
<dbReference type="PANTHER" id="PTHR11062:SF43">
    <property type="entry name" value="EXOSTOSIN FAMILY PROTEIN"/>
    <property type="match status" value="1"/>
</dbReference>
<name>A0A1Q3BNF5_CEPFO</name>
<comment type="caution">
    <text evidence="7">The sequence shown here is derived from an EMBL/GenBank/DDBJ whole genome shotgun (WGS) entry which is preliminary data.</text>
</comment>
<dbReference type="InParanoid" id="A0A1Q3BNF5"/>
<dbReference type="STRING" id="3775.A0A1Q3BNF5"/>
<dbReference type="OrthoDB" id="1924787at2759"/>
<sequence>MEKEFRVFVYPDGDVSWYHHKLSRLITGKYTSEGYFFKNIRESTQFITNDPDEAHLFFIPVSCYDISLKISTCHDMTRTLDEYVHSIIVEYPYWNRTLGADHFFVTCHDMGSRTTEGVPTLVKNSIRVTCSSSYDDGYIPHKDVAFPQVVHPFAGPADRNKDLNNRTQSFMWAEAGAVSDWETGEIQYYHPDYASSSYQMEFSRARLCICHGSSQATRIAIAASIHYGCVPVIFEGYNDLPFNSILDWRKFSLILTHDEAAEVYDIIDAISDAELKAMHENVLKIQKHFEWNSPPIKYDAFHMVMYELWLRRHVIKY</sequence>
<evidence type="ECO:0000313" key="8">
    <source>
        <dbReference type="Proteomes" id="UP000187406"/>
    </source>
</evidence>